<evidence type="ECO:0000256" key="1">
    <source>
        <dbReference type="ARBA" id="ARBA00004267"/>
    </source>
</evidence>
<feature type="region of interest" description="Disordered" evidence="7">
    <location>
        <begin position="800"/>
        <end position="823"/>
    </location>
</feature>
<dbReference type="GO" id="GO:0005874">
    <property type="term" value="C:microtubule"/>
    <property type="evidence" value="ECO:0007669"/>
    <property type="project" value="UniProtKB-KW"/>
</dbReference>
<reference evidence="10" key="2">
    <citation type="journal article" date="2022" name="Elife">
        <title>Obligate sexual reproduction of a homothallic fungus closely related to the Cryptococcus pathogenic species complex.</title>
        <authorList>
            <person name="Passer A.R."/>
            <person name="Clancey S.A."/>
            <person name="Shea T."/>
            <person name="David-Palma M."/>
            <person name="Averette A.F."/>
            <person name="Boekhout T."/>
            <person name="Porcel B.M."/>
            <person name="Nowrousian M."/>
            <person name="Cuomo C.A."/>
            <person name="Sun S."/>
            <person name="Heitman J."/>
            <person name="Coelho M.A."/>
        </authorList>
    </citation>
    <scope>NUCLEOTIDE SEQUENCE</scope>
    <source>
        <strain evidence="10">CBS 7841</strain>
    </source>
</reference>
<sequence>MLGEVLMLLGGYPSSFFIPHPPTSPTTFHVSPTLSEYLHPGEIASLNSLASLAFRYRRIKNWAEETLRLGQEAVLAESLKGSRKGKQRQTDKTEPTPNQYLATLAGSVLEVLSGYDLLIVETEAKILTLDPELVQDSHGYVPLSSIVATFDKWQAPLSALAYMVAQLSGSSVEDDKSTPGKLIDLIYAKSQTGNPSLEEIFQKLASSLRRLFQVQLVSFLLFGIAPSTATPTSPALGLNIGADPLSPQHRLYALNDELLPSSITGRMKESILYVGRVACTLKTEGRSLPKPMIDALRQEIMSVKGLEEGAGLEEVIEKARAEVGEWLWKHILTGPQVVTSIETFGNYFLLRKTDYSISVIREISQLRFDKLITSNPHSSSSVIREQDLDQALRRASIGTTAGMDHGVENLRYRMERGPLRTLLSANPSKISKSSSDKTLHEQSSIRNLFSSFLLGTPITLTNAITWPLDLFMTPPALAIYSDVHAYLIALRKTHTSVLSCWTSLSAAQRRRRKWTSSTEGGTVDEAQARKRLARITWGTVQLMLFFIDQLQSHFMTDIIDVQHKRLLEQLDLEVSSSSSTLGGSLRGSAGGSSRGSVRGSILAKTSPAVVKAELVNTSSAHGIDKRQIAPCSETQGGLQENQSLKSNRAPPAPKKGQNTYLDFLTLRRIHTRHLSFLLEGLLISDIGLATVTRDILLLCERFTKMVERWGGDVLPELLMEGMEGERVGKLVHERAEAIVEINESLRELLTEFFGTLLDTENPITADADKSIGAGGSLTRTIRIAQISRVMSRQTSFTATALNNQQSSRSKMQTEKEERNLEAEAAMSKHVEQLLLRLDFNSVLSTWRLEAMDGEYRGGSVLAEGGL</sequence>
<organism evidence="10 11">
    <name type="scientific">Cryptococcus depauperatus CBS 7841</name>
    <dbReference type="NCBI Taxonomy" id="1295531"/>
    <lineage>
        <taxon>Eukaryota</taxon>
        <taxon>Fungi</taxon>
        <taxon>Dikarya</taxon>
        <taxon>Basidiomycota</taxon>
        <taxon>Agaricomycotina</taxon>
        <taxon>Tremellomycetes</taxon>
        <taxon>Tremellales</taxon>
        <taxon>Cryptococcaceae</taxon>
        <taxon>Cryptococcus</taxon>
    </lineage>
</organism>
<protein>
    <recommendedName>
        <fullName evidence="6">Spindle pole body component</fullName>
    </recommendedName>
</protein>
<dbReference type="GO" id="GO:0044732">
    <property type="term" value="C:mitotic spindle pole body"/>
    <property type="evidence" value="ECO:0007669"/>
    <property type="project" value="TreeGrafter"/>
</dbReference>
<feature type="domain" description="Gamma tubulin complex component protein N-terminal" evidence="9">
    <location>
        <begin position="4"/>
        <end position="332"/>
    </location>
</feature>
<evidence type="ECO:0000256" key="2">
    <source>
        <dbReference type="ARBA" id="ARBA00010337"/>
    </source>
</evidence>
<reference evidence="10" key="1">
    <citation type="submission" date="2016-06" db="EMBL/GenBank/DDBJ databases">
        <authorList>
            <person name="Cuomo C."/>
            <person name="Litvintseva A."/>
            <person name="Heitman J."/>
            <person name="Chen Y."/>
            <person name="Sun S."/>
            <person name="Springer D."/>
            <person name="Dromer F."/>
            <person name="Young S."/>
            <person name="Zeng Q."/>
            <person name="Chapman S."/>
            <person name="Gujja S."/>
            <person name="Saif S."/>
            <person name="Birren B."/>
        </authorList>
    </citation>
    <scope>NUCLEOTIDE SEQUENCE</scope>
    <source>
        <strain evidence="10">CBS 7841</strain>
    </source>
</reference>
<dbReference type="GO" id="GO:0051011">
    <property type="term" value="F:microtubule minus-end binding"/>
    <property type="evidence" value="ECO:0007669"/>
    <property type="project" value="TreeGrafter"/>
</dbReference>
<keyword evidence="3 6" id="KW-0963">Cytoplasm</keyword>
<dbReference type="Gene3D" id="1.20.120.1900">
    <property type="entry name" value="Gamma-tubulin complex, C-terminal domain"/>
    <property type="match status" value="1"/>
</dbReference>
<comment type="similarity">
    <text evidence="2 6">Belongs to the TUBGCP family.</text>
</comment>
<reference evidence="10" key="3">
    <citation type="submission" date="2024-01" db="EMBL/GenBank/DDBJ databases">
        <authorList>
            <person name="Coelho M.A."/>
            <person name="David-Palma M."/>
            <person name="Shea T."/>
            <person name="Sun S."/>
            <person name="Cuomo C.A."/>
            <person name="Heitman J."/>
        </authorList>
    </citation>
    <scope>NUCLEOTIDE SEQUENCE</scope>
    <source>
        <strain evidence="10">CBS 7841</strain>
    </source>
</reference>
<feature type="compositionally biased region" description="Basic and acidic residues" evidence="7">
    <location>
        <begin position="811"/>
        <end position="823"/>
    </location>
</feature>
<dbReference type="InterPro" id="IPR007259">
    <property type="entry name" value="GCP"/>
</dbReference>
<dbReference type="GeneID" id="91086307"/>
<dbReference type="GO" id="GO:0007020">
    <property type="term" value="P:microtubule nucleation"/>
    <property type="evidence" value="ECO:0007669"/>
    <property type="project" value="InterPro"/>
</dbReference>
<evidence type="ECO:0000259" key="8">
    <source>
        <dbReference type="Pfam" id="PF04130"/>
    </source>
</evidence>
<feature type="region of interest" description="Disordered" evidence="7">
    <location>
        <begin position="634"/>
        <end position="656"/>
    </location>
</feature>
<dbReference type="VEuPathDB" id="FungiDB:L203_01347"/>
<evidence type="ECO:0000256" key="3">
    <source>
        <dbReference type="ARBA" id="ARBA00022490"/>
    </source>
</evidence>
<feature type="compositionally biased region" description="Polar residues" evidence="7">
    <location>
        <begin position="634"/>
        <end position="646"/>
    </location>
</feature>
<dbReference type="Proteomes" id="UP000094043">
    <property type="component" value="Chromosome 2"/>
</dbReference>
<dbReference type="GO" id="GO:0031122">
    <property type="term" value="P:cytoplasmic microtubule organization"/>
    <property type="evidence" value="ECO:0007669"/>
    <property type="project" value="TreeGrafter"/>
</dbReference>
<keyword evidence="5 6" id="KW-0206">Cytoskeleton</keyword>
<evidence type="ECO:0000256" key="5">
    <source>
        <dbReference type="ARBA" id="ARBA00023212"/>
    </source>
</evidence>
<accession>A0A1E3IRR9</accession>
<dbReference type="GO" id="GO:0000278">
    <property type="term" value="P:mitotic cell cycle"/>
    <property type="evidence" value="ECO:0007669"/>
    <property type="project" value="TreeGrafter"/>
</dbReference>
<dbReference type="EMBL" id="CP143785">
    <property type="protein sequence ID" value="WVN86921.1"/>
    <property type="molecule type" value="Genomic_DNA"/>
</dbReference>
<evidence type="ECO:0000313" key="10">
    <source>
        <dbReference type="EMBL" id="WVN86921.1"/>
    </source>
</evidence>
<dbReference type="Pfam" id="PF17681">
    <property type="entry name" value="GCP_N_terminal"/>
    <property type="match status" value="1"/>
</dbReference>
<evidence type="ECO:0000313" key="11">
    <source>
        <dbReference type="Proteomes" id="UP000094043"/>
    </source>
</evidence>
<comment type="subcellular location">
    <subcellularLocation>
        <location evidence="1 6">Cytoplasm</location>
        <location evidence="1 6">Cytoskeleton</location>
        <location evidence="1 6">Microtubule organizing center</location>
    </subcellularLocation>
</comment>
<dbReference type="PANTHER" id="PTHR19302:SF27">
    <property type="entry name" value="GAMMA-TUBULIN COMPLEX COMPONENT 4"/>
    <property type="match status" value="1"/>
</dbReference>
<dbReference type="Pfam" id="PF04130">
    <property type="entry name" value="GCP_C_terminal"/>
    <property type="match status" value="1"/>
</dbReference>
<dbReference type="InterPro" id="IPR041470">
    <property type="entry name" value="GCP_N"/>
</dbReference>
<feature type="compositionally biased region" description="Gly residues" evidence="7">
    <location>
        <begin position="584"/>
        <end position="593"/>
    </location>
</feature>
<dbReference type="PANTHER" id="PTHR19302">
    <property type="entry name" value="GAMMA TUBULIN COMPLEX PROTEIN"/>
    <property type="match status" value="1"/>
</dbReference>
<keyword evidence="11" id="KW-1185">Reference proteome</keyword>
<dbReference type="GO" id="GO:0043015">
    <property type="term" value="F:gamma-tubulin binding"/>
    <property type="evidence" value="ECO:0007669"/>
    <property type="project" value="InterPro"/>
</dbReference>
<evidence type="ECO:0000256" key="7">
    <source>
        <dbReference type="SAM" id="MobiDB-lite"/>
    </source>
</evidence>
<feature type="compositionally biased region" description="Polar residues" evidence="7">
    <location>
        <begin position="800"/>
        <end position="810"/>
    </location>
</feature>
<dbReference type="GO" id="GO:0000930">
    <property type="term" value="C:gamma-tubulin complex"/>
    <property type="evidence" value="ECO:0007669"/>
    <property type="project" value="TreeGrafter"/>
</dbReference>
<dbReference type="GO" id="GO:0051321">
    <property type="term" value="P:meiotic cell cycle"/>
    <property type="evidence" value="ECO:0007669"/>
    <property type="project" value="TreeGrafter"/>
</dbReference>
<dbReference type="GO" id="GO:0051225">
    <property type="term" value="P:spindle assembly"/>
    <property type="evidence" value="ECO:0007669"/>
    <property type="project" value="TreeGrafter"/>
</dbReference>
<dbReference type="InterPro" id="IPR042241">
    <property type="entry name" value="GCP_C_sf"/>
</dbReference>
<dbReference type="OrthoDB" id="1608002at2759"/>
<dbReference type="InterPro" id="IPR040457">
    <property type="entry name" value="GCP_C"/>
</dbReference>
<keyword evidence="4 6" id="KW-0493">Microtubule</keyword>
<dbReference type="GO" id="GO:0000922">
    <property type="term" value="C:spindle pole"/>
    <property type="evidence" value="ECO:0007669"/>
    <property type="project" value="InterPro"/>
</dbReference>
<dbReference type="RefSeq" id="XP_066067621.1">
    <property type="nucleotide sequence ID" value="XM_066211524.1"/>
</dbReference>
<evidence type="ECO:0000259" key="9">
    <source>
        <dbReference type="Pfam" id="PF17681"/>
    </source>
</evidence>
<evidence type="ECO:0000256" key="4">
    <source>
        <dbReference type="ARBA" id="ARBA00022701"/>
    </source>
</evidence>
<feature type="region of interest" description="Disordered" evidence="7">
    <location>
        <begin position="577"/>
        <end position="598"/>
    </location>
</feature>
<dbReference type="AlphaFoldDB" id="A0A1E3IRR9"/>
<evidence type="ECO:0000256" key="6">
    <source>
        <dbReference type="RuleBase" id="RU363050"/>
    </source>
</evidence>
<dbReference type="KEGG" id="cdep:91086307"/>
<proteinExistence type="inferred from homology"/>
<gene>
    <name evidence="10" type="ORF">L203_102095</name>
</gene>
<name>A0A1E3IRR9_9TREE</name>
<feature type="domain" description="Gamma tubulin complex component C-terminal" evidence="8">
    <location>
        <begin position="346"/>
        <end position="841"/>
    </location>
</feature>